<comment type="caution">
    <text evidence="1">The sequence shown here is derived from an EMBL/GenBank/DDBJ whole genome shotgun (WGS) entry which is preliminary data.</text>
</comment>
<gene>
    <name evidence="1" type="ORF">GCM10007854_25540</name>
</gene>
<organism evidence="1 2">
    <name type="scientific">Algimonas porphyrae</name>
    <dbReference type="NCBI Taxonomy" id="1128113"/>
    <lineage>
        <taxon>Bacteria</taxon>
        <taxon>Pseudomonadati</taxon>
        <taxon>Pseudomonadota</taxon>
        <taxon>Alphaproteobacteria</taxon>
        <taxon>Maricaulales</taxon>
        <taxon>Robiginitomaculaceae</taxon>
        <taxon>Algimonas</taxon>
    </lineage>
</organism>
<reference evidence="1" key="1">
    <citation type="journal article" date="2014" name="Int. J. Syst. Evol. Microbiol.">
        <title>Complete genome of a new Firmicutes species belonging to the dominant human colonic microbiota ('Ruminococcus bicirculans') reveals two chromosomes and a selective capacity to utilize plant glucans.</title>
        <authorList>
            <consortium name="NISC Comparative Sequencing Program"/>
            <person name="Wegmann U."/>
            <person name="Louis P."/>
            <person name="Goesmann A."/>
            <person name="Henrissat B."/>
            <person name="Duncan S.H."/>
            <person name="Flint H.J."/>
        </authorList>
    </citation>
    <scope>NUCLEOTIDE SEQUENCE</scope>
    <source>
        <strain evidence="1">NBRC 108216</strain>
    </source>
</reference>
<sequence length="62" mass="6903">MCLAFATKRHSPFAPITGQSLRLVSFLTMRVQIQSDAGYRLRLEKGVCLQTKSFPAFIAGDK</sequence>
<dbReference type="Proteomes" id="UP001161390">
    <property type="component" value="Unassembled WGS sequence"/>
</dbReference>
<evidence type="ECO:0000313" key="1">
    <source>
        <dbReference type="EMBL" id="GLQ21599.1"/>
    </source>
</evidence>
<accession>A0ABQ5V4G4</accession>
<proteinExistence type="predicted"/>
<reference evidence="1" key="2">
    <citation type="submission" date="2023-01" db="EMBL/GenBank/DDBJ databases">
        <title>Draft genome sequence of Algimonas porphyrae strain NBRC 108216.</title>
        <authorList>
            <person name="Sun Q."/>
            <person name="Mori K."/>
        </authorList>
    </citation>
    <scope>NUCLEOTIDE SEQUENCE</scope>
    <source>
        <strain evidence="1">NBRC 108216</strain>
    </source>
</reference>
<keyword evidence="2" id="KW-1185">Reference proteome</keyword>
<protein>
    <submittedName>
        <fullName evidence="1">Uncharacterized protein</fullName>
    </submittedName>
</protein>
<evidence type="ECO:0000313" key="2">
    <source>
        <dbReference type="Proteomes" id="UP001161390"/>
    </source>
</evidence>
<name>A0ABQ5V4G4_9PROT</name>
<dbReference type="EMBL" id="BSNJ01000005">
    <property type="protein sequence ID" value="GLQ21599.1"/>
    <property type="molecule type" value="Genomic_DNA"/>
</dbReference>